<evidence type="ECO:0000256" key="7">
    <source>
        <dbReference type="ARBA" id="ARBA00037968"/>
    </source>
</evidence>
<dbReference type="Proteomes" id="UP001388673">
    <property type="component" value="Unassembled WGS sequence"/>
</dbReference>
<dbReference type="InterPro" id="IPR020846">
    <property type="entry name" value="MFS_dom"/>
</dbReference>
<feature type="transmembrane region" description="Helical" evidence="9">
    <location>
        <begin position="365"/>
        <end position="383"/>
    </location>
</feature>
<evidence type="ECO:0000256" key="4">
    <source>
        <dbReference type="ARBA" id="ARBA00022692"/>
    </source>
</evidence>
<evidence type="ECO:0000256" key="3">
    <source>
        <dbReference type="ARBA" id="ARBA00022475"/>
    </source>
</evidence>
<feature type="compositionally biased region" description="Basic and acidic residues" evidence="8">
    <location>
        <begin position="16"/>
        <end position="27"/>
    </location>
</feature>
<feature type="transmembrane region" description="Helical" evidence="9">
    <location>
        <begin position="123"/>
        <end position="142"/>
    </location>
</feature>
<feature type="compositionally biased region" description="Basic and acidic residues" evidence="8">
    <location>
        <begin position="517"/>
        <end position="528"/>
    </location>
</feature>
<comment type="subcellular location">
    <subcellularLocation>
        <location evidence="1">Cell membrane</location>
        <topology evidence="1">Multi-pass membrane protein</topology>
    </subcellularLocation>
</comment>
<evidence type="ECO:0000256" key="5">
    <source>
        <dbReference type="ARBA" id="ARBA00022989"/>
    </source>
</evidence>
<evidence type="ECO:0000256" key="8">
    <source>
        <dbReference type="SAM" id="MobiDB-lite"/>
    </source>
</evidence>
<gene>
    <name evidence="11" type="ORF">IAR55_006699</name>
</gene>
<feature type="transmembrane region" description="Helical" evidence="9">
    <location>
        <begin position="395"/>
        <end position="413"/>
    </location>
</feature>
<evidence type="ECO:0000256" key="6">
    <source>
        <dbReference type="ARBA" id="ARBA00023136"/>
    </source>
</evidence>
<evidence type="ECO:0000256" key="2">
    <source>
        <dbReference type="ARBA" id="ARBA00022448"/>
    </source>
</evidence>
<dbReference type="EMBL" id="JBCAWK010000013">
    <property type="protein sequence ID" value="KAK8844849.1"/>
    <property type="molecule type" value="Genomic_DNA"/>
</dbReference>
<evidence type="ECO:0000256" key="1">
    <source>
        <dbReference type="ARBA" id="ARBA00004651"/>
    </source>
</evidence>
<dbReference type="SUPFAM" id="SSF103473">
    <property type="entry name" value="MFS general substrate transporter"/>
    <property type="match status" value="1"/>
</dbReference>
<dbReference type="GeneID" id="92183957"/>
<feature type="region of interest" description="Disordered" evidence="8">
    <location>
        <begin position="490"/>
        <end position="537"/>
    </location>
</feature>
<dbReference type="AlphaFoldDB" id="A0AAW0YEX0"/>
<comment type="caution">
    <text evidence="11">The sequence shown here is derived from an EMBL/GenBank/DDBJ whole genome shotgun (WGS) entry which is preliminary data.</text>
</comment>
<feature type="transmembrane region" description="Helical" evidence="9">
    <location>
        <begin position="459"/>
        <end position="480"/>
    </location>
</feature>
<dbReference type="FunFam" id="1.20.1250.20:FF:000065">
    <property type="entry name" value="Putative MFS pantothenate transporter"/>
    <property type="match status" value="1"/>
</dbReference>
<keyword evidence="5 9" id="KW-1133">Transmembrane helix</keyword>
<feature type="transmembrane region" description="Helical" evidence="9">
    <location>
        <begin position="183"/>
        <end position="205"/>
    </location>
</feature>
<dbReference type="InterPro" id="IPR011701">
    <property type="entry name" value="MFS"/>
</dbReference>
<feature type="domain" description="Major facilitator superfamily (MFS) profile" evidence="10">
    <location>
        <begin position="57"/>
        <end position="484"/>
    </location>
</feature>
<keyword evidence="3" id="KW-1003">Cell membrane</keyword>
<dbReference type="RefSeq" id="XP_066800073.1">
    <property type="nucleotide sequence ID" value="XM_066949779.1"/>
</dbReference>
<accession>A0AAW0YEX0</accession>
<dbReference type="Gene3D" id="1.20.1250.20">
    <property type="entry name" value="MFS general substrate transporter like domains"/>
    <property type="match status" value="2"/>
</dbReference>
<evidence type="ECO:0000256" key="9">
    <source>
        <dbReference type="SAM" id="Phobius"/>
    </source>
</evidence>
<keyword evidence="2" id="KW-0813">Transport</keyword>
<dbReference type="PANTHER" id="PTHR43791:SF39">
    <property type="entry name" value="TRANSPORTER LIZ1_SEO1, PUTATIVE (AFU_ORTHOLOGUE AFUA_3G00980)-RELATED"/>
    <property type="match status" value="1"/>
</dbReference>
<name>A0AAW0YEX0_9TREE</name>
<keyword evidence="12" id="KW-1185">Reference proteome</keyword>
<dbReference type="PANTHER" id="PTHR43791">
    <property type="entry name" value="PERMEASE-RELATED"/>
    <property type="match status" value="1"/>
</dbReference>
<dbReference type="GO" id="GO:0005886">
    <property type="term" value="C:plasma membrane"/>
    <property type="evidence" value="ECO:0007669"/>
    <property type="project" value="UniProtKB-SubCell"/>
</dbReference>
<feature type="transmembrane region" description="Helical" evidence="9">
    <location>
        <begin position="148"/>
        <end position="171"/>
    </location>
</feature>
<dbReference type="KEGG" id="kne:92183957"/>
<comment type="similarity">
    <text evidence="7">Belongs to the major facilitator superfamily. Allantoate permease family.</text>
</comment>
<proteinExistence type="inferred from homology"/>
<evidence type="ECO:0000313" key="12">
    <source>
        <dbReference type="Proteomes" id="UP001388673"/>
    </source>
</evidence>
<organism evidence="11 12">
    <name type="scientific">Kwoniella newhampshirensis</name>
    <dbReference type="NCBI Taxonomy" id="1651941"/>
    <lineage>
        <taxon>Eukaryota</taxon>
        <taxon>Fungi</taxon>
        <taxon>Dikarya</taxon>
        <taxon>Basidiomycota</taxon>
        <taxon>Agaricomycotina</taxon>
        <taxon>Tremellomycetes</taxon>
        <taxon>Tremellales</taxon>
        <taxon>Cryptococcaceae</taxon>
        <taxon>Kwoniella</taxon>
    </lineage>
</organism>
<feature type="region of interest" description="Disordered" evidence="8">
    <location>
        <begin position="1"/>
        <end position="27"/>
    </location>
</feature>
<keyword evidence="4 9" id="KW-0812">Transmembrane</keyword>
<keyword evidence="6 9" id="KW-0472">Membrane</keyword>
<dbReference type="FunFam" id="1.20.1250.20:FF:000386">
    <property type="entry name" value="MFS general substrate transporter"/>
    <property type="match status" value="1"/>
</dbReference>
<feature type="transmembrane region" description="Helical" evidence="9">
    <location>
        <begin position="217"/>
        <end position="239"/>
    </location>
</feature>
<dbReference type="PROSITE" id="PS50850">
    <property type="entry name" value="MFS"/>
    <property type="match status" value="1"/>
</dbReference>
<dbReference type="Pfam" id="PF07690">
    <property type="entry name" value="MFS_1"/>
    <property type="match status" value="1"/>
</dbReference>
<dbReference type="InterPro" id="IPR036259">
    <property type="entry name" value="MFS_trans_sf"/>
</dbReference>
<feature type="transmembrane region" description="Helical" evidence="9">
    <location>
        <begin position="335"/>
        <end position="353"/>
    </location>
</feature>
<protein>
    <recommendedName>
        <fullName evidence="10">Major facilitator superfamily (MFS) profile domain-containing protein</fullName>
    </recommendedName>
</protein>
<evidence type="ECO:0000313" key="11">
    <source>
        <dbReference type="EMBL" id="KAK8844849.1"/>
    </source>
</evidence>
<reference evidence="11 12" key="1">
    <citation type="journal article" date="2024" name="bioRxiv">
        <title>Comparative genomics of Cryptococcus and Kwoniella reveals pathogenesis evolution and contrasting karyotype dynamics via intercentromeric recombination or chromosome fusion.</title>
        <authorList>
            <person name="Coelho M.A."/>
            <person name="David-Palma M."/>
            <person name="Shea T."/>
            <person name="Bowers K."/>
            <person name="McGinley-Smith S."/>
            <person name="Mohammad A.W."/>
            <person name="Gnirke A."/>
            <person name="Yurkov A.M."/>
            <person name="Nowrousian M."/>
            <person name="Sun S."/>
            <person name="Cuomo C.A."/>
            <person name="Heitman J."/>
        </authorList>
    </citation>
    <scope>NUCLEOTIDE SEQUENCE [LARGE SCALE GENOMIC DNA]</scope>
    <source>
        <strain evidence="11 12">CBS 13917</strain>
    </source>
</reference>
<dbReference type="GO" id="GO:0022857">
    <property type="term" value="F:transmembrane transporter activity"/>
    <property type="evidence" value="ECO:0007669"/>
    <property type="project" value="InterPro"/>
</dbReference>
<evidence type="ECO:0000259" key="10">
    <source>
        <dbReference type="PROSITE" id="PS50850"/>
    </source>
</evidence>
<sequence length="537" mass="60398">MSSAPYPFPEEGAGDIEARQKAQDSTHTKVTWKGRIWDTFDRPPAERKLLFKVDAVILTFASIGYFLKNLDQTNVNSAFLAGMKEDLNMYGNELVTATSIWTVGYVIGQIPSNLLLTRVEPRWVIPALELGWGVATLGSYAVKSYKSLYALRFLVGLFESGFYPGIHYLLGSWYTPAEIGKRAMIFWLAGSLGQMFSGFLQAAAYNHLSGVHGLEGWRWLFIIDAIITLPLAVAGFIFFPPLPLQGKKTWWLSDDEFALAQSRLTKIGRAGKKPWTRAKIRQLLFSWHTWTLPVIYILWNNAYPQPPVGYWLKSFNSKPFPGGSRRFSVSQIQELPLPQTAIFVVFAAAFAWISDGVLRGRRWPFIYIGAIYSIVIGAILRNFPLYKNVTGTLVLYWFSSAGQGAGPLILTWINEICSNDTEKRAILVAAANDLAYVVQAVAPNFVWKTTDFPHAKKGWTWTIVLNALLMIHTTLVLFLLRRDQRKGLTASPNESTQEIYEDEDVKNDSFESPTRTPDLENQGRDGTKHGLSYTARA</sequence>
<feature type="transmembrane region" description="Helical" evidence="9">
    <location>
        <begin position="94"/>
        <end position="116"/>
    </location>
</feature>